<dbReference type="SUPFAM" id="SSF51735">
    <property type="entry name" value="NAD(P)-binding Rossmann-fold domains"/>
    <property type="match status" value="1"/>
</dbReference>
<keyword evidence="5" id="KW-1185">Reference proteome</keyword>
<dbReference type="OrthoDB" id="9801773at2"/>
<dbReference type="InterPro" id="IPR001509">
    <property type="entry name" value="Epimerase_deHydtase"/>
</dbReference>
<evidence type="ECO:0000259" key="2">
    <source>
        <dbReference type="Pfam" id="PF01370"/>
    </source>
</evidence>
<dbReference type="PANTHER" id="PTHR11092:SF0">
    <property type="entry name" value="EPIMERASE FAMILY PROTEIN SDR39U1"/>
    <property type="match status" value="1"/>
</dbReference>
<dbReference type="InterPro" id="IPR010099">
    <property type="entry name" value="SDR39U1"/>
</dbReference>
<dbReference type="InterPro" id="IPR013549">
    <property type="entry name" value="DUF1731"/>
</dbReference>
<evidence type="ECO:0000256" key="1">
    <source>
        <dbReference type="ARBA" id="ARBA00009353"/>
    </source>
</evidence>
<dbReference type="InterPro" id="IPR036291">
    <property type="entry name" value="NAD(P)-bd_dom_sf"/>
</dbReference>
<name>A0A5B7TV13_9FLAO</name>
<dbReference type="PANTHER" id="PTHR11092">
    <property type="entry name" value="SUGAR NUCLEOTIDE EPIMERASE RELATED"/>
    <property type="match status" value="1"/>
</dbReference>
<evidence type="ECO:0000259" key="3">
    <source>
        <dbReference type="Pfam" id="PF08338"/>
    </source>
</evidence>
<accession>A0A5B7TV13</accession>
<dbReference type="AlphaFoldDB" id="A0A5B7TV13"/>
<gene>
    <name evidence="4" type="ORF">FF125_20290</name>
</gene>
<evidence type="ECO:0000313" key="4">
    <source>
        <dbReference type="EMBL" id="QCX40665.1"/>
    </source>
</evidence>
<dbReference type="Gene3D" id="3.40.50.720">
    <property type="entry name" value="NAD(P)-binding Rossmann-like Domain"/>
    <property type="match status" value="1"/>
</dbReference>
<reference evidence="4 5" key="1">
    <citation type="submission" date="2019-05" db="EMBL/GenBank/DDBJ databases">
        <title>Algicella ahnfeltiae gen. nov., sp. nov., a novel marine bacterium of the family Flavobacteriaceae isolated from a red alga.</title>
        <authorList>
            <person name="Nedashkovskaya O.I."/>
            <person name="Kukhlevskiy A.D."/>
            <person name="Kim S.-G."/>
            <person name="Zhukova N.V."/>
            <person name="Mikhailov V.V."/>
        </authorList>
    </citation>
    <scope>NUCLEOTIDE SEQUENCE [LARGE SCALE GENOMIC DNA]</scope>
    <source>
        <strain evidence="4 5">10Alg115</strain>
    </source>
</reference>
<sequence length="302" mass="33592">MKILITGATGLIGNEIMALCARKNYVVHYLTTNKEKIIKSATKKGFYYNPSSQEIDIKCIEGVDAIINLAGASISKRWTEKQKQNILSSRIDTVKLLYKLLSENEHKVTHFSSASALGIYPSSLDAKYKETDNRVVSDSFLGEVVKKWEDEVDTLEGLGITVSKLRTGIVLSSDGGALDEMVKPINYYVGAPLGSGKQIQSWIHVTDMANMYLFTIEHNNDGVFNAVASNPVSNKMLTKAIAKQLNKPIWLPNIPAFVLKLVLGEMSAIVLESQYLVNTKIKNQGFQFQYEWIDDALTSIFD</sequence>
<protein>
    <submittedName>
        <fullName evidence="4">TIGR01777 family protein</fullName>
    </submittedName>
</protein>
<dbReference type="EMBL" id="CP040749">
    <property type="protein sequence ID" value="QCX40665.1"/>
    <property type="molecule type" value="Genomic_DNA"/>
</dbReference>
<dbReference type="RefSeq" id="WP_138951853.1">
    <property type="nucleotide sequence ID" value="NZ_CP040749.1"/>
</dbReference>
<comment type="similarity">
    <text evidence="1">Belongs to the NAD(P)-dependent epimerase/dehydratase family. SDR39U1 subfamily.</text>
</comment>
<feature type="domain" description="NAD-dependent epimerase/dehydratase" evidence="2">
    <location>
        <begin position="3"/>
        <end position="122"/>
    </location>
</feature>
<dbReference type="KEGG" id="fbe:FF125_20290"/>
<evidence type="ECO:0000313" key="5">
    <source>
        <dbReference type="Proteomes" id="UP000306229"/>
    </source>
</evidence>
<dbReference type="Proteomes" id="UP000306229">
    <property type="component" value="Chromosome"/>
</dbReference>
<dbReference type="NCBIfam" id="TIGR01777">
    <property type="entry name" value="yfcH"/>
    <property type="match status" value="1"/>
</dbReference>
<dbReference type="Pfam" id="PF01370">
    <property type="entry name" value="Epimerase"/>
    <property type="match status" value="1"/>
</dbReference>
<feature type="domain" description="DUF1731" evidence="3">
    <location>
        <begin position="254"/>
        <end position="299"/>
    </location>
</feature>
<dbReference type="Pfam" id="PF08338">
    <property type="entry name" value="DUF1731"/>
    <property type="match status" value="1"/>
</dbReference>
<organism evidence="4 5">
    <name type="scientific">Aureibaculum algae</name>
    <dbReference type="NCBI Taxonomy" id="2584122"/>
    <lineage>
        <taxon>Bacteria</taxon>
        <taxon>Pseudomonadati</taxon>
        <taxon>Bacteroidota</taxon>
        <taxon>Flavobacteriia</taxon>
        <taxon>Flavobacteriales</taxon>
        <taxon>Flavobacteriaceae</taxon>
        <taxon>Aureibaculum</taxon>
    </lineage>
</organism>
<proteinExistence type="inferred from homology"/>